<dbReference type="PANTHER" id="PTHR46732:SF8">
    <property type="entry name" value="ATP-DEPENDENT PROTEASE LA (LON) DOMAIN PROTEIN"/>
    <property type="match status" value="1"/>
</dbReference>
<proteinExistence type="predicted"/>
<evidence type="ECO:0000313" key="1">
    <source>
        <dbReference type="EMBL" id="KAK3264946.1"/>
    </source>
</evidence>
<dbReference type="InterPro" id="IPR015947">
    <property type="entry name" value="PUA-like_sf"/>
</dbReference>
<comment type="caution">
    <text evidence="1">The sequence shown here is derived from an EMBL/GenBank/DDBJ whole genome shotgun (WGS) entry which is preliminary data.</text>
</comment>
<organism evidence="1 2">
    <name type="scientific">Cymbomonas tetramitiformis</name>
    <dbReference type="NCBI Taxonomy" id="36881"/>
    <lineage>
        <taxon>Eukaryota</taxon>
        <taxon>Viridiplantae</taxon>
        <taxon>Chlorophyta</taxon>
        <taxon>Pyramimonadophyceae</taxon>
        <taxon>Pyramimonadales</taxon>
        <taxon>Pyramimonadaceae</taxon>
        <taxon>Cymbomonas</taxon>
    </lineage>
</organism>
<keyword evidence="2" id="KW-1185">Reference proteome</keyword>
<name>A0AAE0KY11_9CHLO</name>
<dbReference type="InterPro" id="IPR046336">
    <property type="entry name" value="Lon_prtase_N_sf"/>
</dbReference>
<sequence length="195" mass="21563">MLTKLLAVHERCFYKLLGCHSARPTLLHLNTIGRYERSPALFSTRLEKLDEMFDTSESTLGSTVASFAPIASVGRADILLDFPLWRVQWAALPGYRELLHVHVPHYCDMFGRILNGPKPWRFGHLYLPGGSASLSKPDYALEHGSLSPMVGCVMQISSFKRLPDGRLMLDVYAVGAARSTLLSLLAQGIPHASSV</sequence>
<dbReference type="Gene3D" id="2.30.130.40">
    <property type="entry name" value="LON domain-like"/>
    <property type="match status" value="1"/>
</dbReference>
<reference evidence="1 2" key="1">
    <citation type="journal article" date="2015" name="Genome Biol. Evol.">
        <title>Comparative Genomics of a Bacterivorous Green Alga Reveals Evolutionary Causalities and Consequences of Phago-Mixotrophic Mode of Nutrition.</title>
        <authorList>
            <person name="Burns J.A."/>
            <person name="Paasch A."/>
            <person name="Narechania A."/>
            <person name="Kim E."/>
        </authorList>
    </citation>
    <scope>NUCLEOTIDE SEQUENCE [LARGE SCALE GENOMIC DNA]</scope>
    <source>
        <strain evidence="1 2">PLY_AMNH</strain>
    </source>
</reference>
<dbReference type="SUPFAM" id="SSF88697">
    <property type="entry name" value="PUA domain-like"/>
    <property type="match status" value="1"/>
</dbReference>
<dbReference type="EMBL" id="LGRX02014246">
    <property type="protein sequence ID" value="KAK3264946.1"/>
    <property type="molecule type" value="Genomic_DNA"/>
</dbReference>
<dbReference type="AlphaFoldDB" id="A0AAE0KY11"/>
<accession>A0AAE0KY11</accession>
<dbReference type="Proteomes" id="UP001190700">
    <property type="component" value="Unassembled WGS sequence"/>
</dbReference>
<dbReference type="PANTHER" id="PTHR46732">
    <property type="entry name" value="ATP-DEPENDENT PROTEASE LA (LON) DOMAIN PROTEIN"/>
    <property type="match status" value="1"/>
</dbReference>
<evidence type="ECO:0000313" key="2">
    <source>
        <dbReference type="Proteomes" id="UP001190700"/>
    </source>
</evidence>
<protein>
    <submittedName>
        <fullName evidence="1">Uncharacterized protein</fullName>
    </submittedName>
</protein>
<gene>
    <name evidence="1" type="ORF">CYMTET_26342</name>
</gene>